<accession>A0A8S1CCC5</accession>
<evidence type="ECO:0000259" key="2">
    <source>
        <dbReference type="Pfam" id="PF15743"/>
    </source>
</evidence>
<feature type="region of interest" description="Disordered" evidence="1">
    <location>
        <begin position="282"/>
        <end position="317"/>
    </location>
</feature>
<feature type="region of interest" description="Disordered" evidence="1">
    <location>
        <begin position="337"/>
        <end position="389"/>
    </location>
</feature>
<comment type="caution">
    <text evidence="3">The sequence shown here is derived from an EMBL/GenBank/DDBJ whole genome shotgun (WGS) entry which is preliminary data.</text>
</comment>
<dbReference type="AlphaFoldDB" id="A0A8S1CCC5"/>
<name>A0A8S1CCC5_9INSE</name>
<dbReference type="InterPro" id="IPR039062">
    <property type="entry name" value="SPAT1"/>
</dbReference>
<feature type="compositionally biased region" description="Acidic residues" evidence="1">
    <location>
        <begin position="347"/>
        <end position="358"/>
    </location>
</feature>
<dbReference type="OrthoDB" id="6610556at2759"/>
<feature type="compositionally biased region" description="Low complexity" evidence="1">
    <location>
        <begin position="366"/>
        <end position="380"/>
    </location>
</feature>
<dbReference type="Pfam" id="PF15743">
    <property type="entry name" value="SPATA1_C"/>
    <property type="match status" value="1"/>
</dbReference>
<proteinExistence type="predicted"/>
<sequence>MSASLVEALATDRGSARCWSADSNKNYVSLHVYVVPSEKWQEERKLASSVVTEESSSLGFIRVSPEASVRRLRQEIAMQLGPQIVSDDFAFLKSVGRNFTQLKLHQEEQLRARNFAPPFATEPEIYLIKIKSESRLETTASFFSDDKAHAIKGLKDDLLALNSSPHTDMNTMTFPALTFTPEQGLQTVLPASAAYAGAIEGQTEDSGVMSEDDSPSPDSSPAIKAITLPNNQGNLDKDDSFDAEKEQEDFDDTKSNKDGSVFGESAPAIVEAIPSLSEHRLFQEQDDDPSPGPILSANLMDKPQEEDQPSKFAPRIQQNGDYSVTFVILEDEDDVLSKSATPSVIQDEPDGELEEAEEPQQFRLFQGSNKSNNNNNGQYKNQEDEENEDELALMRELREISIMNREEEARRHLLVGRATDLQHKLRGKKEKKQAALRTQLVTARKAQVPLEHACHQLRLELDRQLMSALDNGKEQQVRVTGHREGPSRRADLKMAACRLQREVKDLNRNIGAVKLRLESEIKVRLEHVRQKINLRKGSVLLPIAIFRRVVDKAMIEMLCTPFYFEHQTITLANIKLNRLIGLTYEQSDSKNSPGL</sequence>
<organism evidence="3 4">
    <name type="scientific">Cloeon dipterum</name>
    <dbReference type="NCBI Taxonomy" id="197152"/>
    <lineage>
        <taxon>Eukaryota</taxon>
        <taxon>Metazoa</taxon>
        <taxon>Ecdysozoa</taxon>
        <taxon>Arthropoda</taxon>
        <taxon>Hexapoda</taxon>
        <taxon>Insecta</taxon>
        <taxon>Pterygota</taxon>
        <taxon>Palaeoptera</taxon>
        <taxon>Ephemeroptera</taxon>
        <taxon>Pisciforma</taxon>
        <taxon>Baetidae</taxon>
        <taxon>Cloeon</taxon>
    </lineage>
</organism>
<evidence type="ECO:0000313" key="4">
    <source>
        <dbReference type="Proteomes" id="UP000494165"/>
    </source>
</evidence>
<dbReference type="EMBL" id="CADEPI010000022">
    <property type="protein sequence ID" value="CAB3365768.1"/>
    <property type="molecule type" value="Genomic_DNA"/>
</dbReference>
<evidence type="ECO:0000313" key="3">
    <source>
        <dbReference type="EMBL" id="CAB3365768.1"/>
    </source>
</evidence>
<feature type="domain" description="Spermatogenesis-associated protein 1 C-terminal" evidence="2">
    <location>
        <begin position="396"/>
        <end position="527"/>
    </location>
</feature>
<protein>
    <recommendedName>
        <fullName evidence="2">Spermatogenesis-associated protein 1 C-terminal domain-containing protein</fullName>
    </recommendedName>
</protein>
<evidence type="ECO:0000256" key="1">
    <source>
        <dbReference type="SAM" id="MobiDB-lite"/>
    </source>
</evidence>
<dbReference type="Proteomes" id="UP000494165">
    <property type="component" value="Unassembled WGS sequence"/>
</dbReference>
<feature type="compositionally biased region" description="Basic and acidic residues" evidence="1">
    <location>
        <begin position="235"/>
        <end position="244"/>
    </location>
</feature>
<feature type="region of interest" description="Disordered" evidence="1">
    <location>
        <begin position="203"/>
        <end position="263"/>
    </location>
</feature>
<dbReference type="PANTHER" id="PTHR14421">
    <property type="entry name" value="SPERMATOGENESIS-ASSOCIATED PROTEIN 1"/>
    <property type="match status" value="1"/>
</dbReference>
<reference evidence="3 4" key="1">
    <citation type="submission" date="2020-04" db="EMBL/GenBank/DDBJ databases">
        <authorList>
            <person name="Alioto T."/>
            <person name="Alioto T."/>
            <person name="Gomez Garrido J."/>
        </authorList>
    </citation>
    <scope>NUCLEOTIDE SEQUENCE [LARGE SCALE GENOMIC DNA]</scope>
</reference>
<gene>
    <name evidence="3" type="ORF">CLODIP_2_CD06618</name>
</gene>
<keyword evidence="4" id="KW-1185">Reference proteome</keyword>
<dbReference type="PANTHER" id="PTHR14421:SF3">
    <property type="entry name" value="SPERMATOGENESIS-ASSOCIATED PROTEIN 1"/>
    <property type="match status" value="1"/>
</dbReference>
<dbReference type="InterPro" id="IPR031478">
    <property type="entry name" value="SPATA1_C"/>
</dbReference>